<keyword evidence="3 4" id="KW-0443">Lipid metabolism</keyword>
<dbReference type="EMBL" id="JANRHA010000010">
    <property type="protein sequence ID" value="MDG3016011.1"/>
    <property type="molecule type" value="Genomic_DNA"/>
</dbReference>
<evidence type="ECO:0000256" key="3">
    <source>
        <dbReference type="ARBA" id="ARBA00023098"/>
    </source>
</evidence>
<dbReference type="PANTHER" id="PTHR14226:SF64">
    <property type="entry name" value="PNPLA DOMAIN-CONTAINING PROTEIN"/>
    <property type="match status" value="1"/>
</dbReference>
<evidence type="ECO:0000313" key="6">
    <source>
        <dbReference type="EMBL" id="MDG3016011.1"/>
    </source>
</evidence>
<reference evidence="6" key="1">
    <citation type="submission" date="2022-08" db="EMBL/GenBank/DDBJ databases">
        <title>Genome analysis of Corynebacteriales strain.</title>
        <authorList>
            <person name="Lee S.D."/>
        </authorList>
    </citation>
    <scope>NUCLEOTIDE SEQUENCE</scope>
    <source>
        <strain evidence="6">D3-21</strain>
    </source>
</reference>
<accession>A0A9X4RID4</accession>
<evidence type="ECO:0000313" key="7">
    <source>
        <dbReference type="Proteomes" id="UP001152755"/>
    </source>
</evidence>
<keyword evidence="2 4" id="KW-0442">Lipid degradation</keyword>
<feature type="short sequence motif" description="GXSXG" evidence="4">
    <location>
        <begin position="81"/>
        <end position="85"/>
    </location>
</feature>
<dbReference type="AlphaFoldDB" id="A0A9X4RID4"/>
<dbReference type="SUPFAM" id="SSF52151">
    <property type="entry name" value="FabD/lysophospholipase-like"/>
    <property type="match status" value="1"/>
</dbReference>
<feature type="domain" description="PNPLA" evidence="5">
    <location>
        <begin position="48"/>
        <end position="219"/>
    </location>
</feature>
<sequence>MSAGSPVRTPRSTGVAPSTAHPVRELITARLASGSRPHGRSDDARLALVIEGGGGRGAYSGGMVLALEQLGLTDCFDDVYGASAGALNGVWLLARDAAAGMSIWWDPAVIRRVTNFWSPLRGRPVVDNEYLVDTVCHDLVPLDCAAVLAHPVRFHPLATCVDTGESVDLHAHLSDQDSLRRALRASAGMPLLSGRPVPVGGRRFLDAGISQPVPVHTAVADGATHVLVLRTRISTQVPEPIGPLQRRFMRAHLARKAPGTVEVWSDRFARECADERFFAEHDANPLSAPSVLQIRPPDSASRVLRNDRDATQLRRAVEIGRRATLAAFEASVPHSGSRSGRELACER</sequence>
<name>A0A9X4RID4_9ACTN</name>
<dbReference type="Pfam" id="PF01734">
    <property type="entry name" value="Patatin"/>
    <property type="match status" value="1"/>
</dbReference>
<protein>
    <submittedName>
        <fullName evidence="6">Patatin-like phospholipase family protein</fullName>
    </submittedName>
</protein>
<dbReference type="InterPro" id="IPR050301">
    <property type="entry name" value="NTE"/>
</dbReference>
<dbReference type="Gene3D" id="3.40.1090.10">
    <property type="entry name" value="Cytosolic phospholipase A2 catalytic domain"/>
    <property type="match status" value="1"/>
</dbReference>
<proteinExistence type="predicted"/>
<comment type="caution">
    <text evidence="4">Lacks conserved residue(s) required for the propagation of feature annotation.</text>
</comment>
<feature type="short sequence motif" description="GXGXXG" evidence="4">
    <location>
        <begin position="52"/>
        <end position="57"/>
    </location>
</feature>
<dbReference type="Proteomes" id="UP001152755">
    <property type="component" value="Unassembled WGS sequence"/>
</dbReference>
<organism evidence="6 7">
    <name type="scientific">Speluncibacter jeojiensis</name>
    <dbReference type="NCBI Taxonomy" id="2710754"/>
    <lineage>
        <taxon>Bacteria</taxon>
        <taxon>Bacillati</taxon>
        <taxon>Actinomycetota</taxon>
        <taxon>Actinomycetes</taxon>
        <taxon>Mycobacteriales</taxon>
        <taxon>Speluncibacteraceae</taxon>
        <taxon>Speluncibacter</taxon>
    </lineage>
</organism>
<keyword evidence="1 4" id="KW-0378">Hydrolase</keyword>
<dbReference type="InterPro" id="IPR002641">
    <property type="entry name" value="PNPLA_dom"/>
</dbReference>
<dbReference type="GO" id="GO:0016042">
    <property type="term" value="P:lipid catabolic process"/>
    <property type="evidence" value="ECO:0007669"/>
    <property type="project" value="UniProtKB-UniRule"/>
</dbReference>
<feature type="active site" description="Proton acceptor" evidence="4">
    <location>
        <position position="206"/>
    </location>
</feature>
<evidence type="ECO:0000259" key="5">
    <source>
        <dbReference type="PROSITE" id="PS51635"/>
    </source>
</evidence>
<dbReference type="PANTHER" id="PTHR14226">
    <property type="entry name" value="NEUROPATHY TARGET ESTERASE/SWISS CHEESE D.MELANOGASTER"/>
    <property type="match status" value="1"/>
</dbReference>
<feature type="active site" description="Nucleophile" evidence="4">
    <location>
        <position position="83"/>
    </location>
</feature>
<evidence type="ECO:0000256" key="1">
    <source>
        <dbReference type="ARBA" id="ARBA00022801"/>
    </source>
</evidence>
<evidence type="ECO:0000256" key="4">
    <source>
        <dbReference type="PROSITE-ProRule" id="PRU01161"/>
    </source>
</evidence>
<dbReference type="GO" id="GO:0016787">
    <property type="term" value="F:hydrolase activity"/>
    <property type="evidence" value="ECO:0007669"/>
    <property type="project" value="UniProtKB-UniRule"/>
</dbReference>
<comment type="caution">
    <text evidence="6">The sequence shown here is derived from an EMBL/GenBank/DDBJ whole genome shotgun (WGS) entry which is preliminary data.</text>
</comment>
<dbReference type="InterPro" id="IPR016035">
    <property type="entry name" value="Acyl_Trfase/lysoPLipase"/>
</dbReference>
<dbReference type="RefSeq" id="WP_332520335.1">
    <property type="nucleotide sequence ID" value="NZ_JANRHA010000010.1"/>
</dbReference>
<gene>
    <name evidence="6" type="ORF">NVS88_15735</name>
</gene>
<dbReference type="PROSITE" id="PS51635">
    <property type="entry name" value="PNPLA"/>
    <property type="match status" value="1"/>
</dbReference>
<evidence type="ECO:0000256" key="2">
    <source>
        <dbReference type="ARBA" id="ARBA00022963"/>
    </source>
</evidence>
<keyword evidence="7" id="KW-1185">Reference proteome</keyword>